<reference evidence="11" key="1">
    <citation type="submission" date="2025-08" db="UniProtKB">
        <authorList>
            <consortium name="Ensembl"/>
        </authorList>
    </citation>
    <scope>IDENTIFICATION</scope>
</reference>
<comment type="similarity">
    <text evidence="3">Belongs to the CTAG/PCC1 family.</text>
</comment>
<dbReference type="Proteomes" id="UP000694726">
    <property type="component" value="Unplaced"/>
</dbReference>
<evidence type="ECO:0000256" key="8">
    <source>
        <dbReference type="ARBA" id="ARBA00062157"/>
    </source>
</evidence>
<evidence type="ECO:0000256" key="9">
    <source>
        <dbReference type="ARBA" id="ARBA00076355"/>
    </source>
</evidence>
<comment type="subunit">
    <text evidence="8">Component of the EKC/KEOPS complex composed of at least GON7, TP53RK, TPRKB, OSGEP and LAGE3; the whole complex dimerizes.</text>
</comment>
<dbReference type="Pfam" id="PF09341">
    <property type="entry name" value="Pcc1"/>
    <property type="match status" value="1"/>
</dbReference>
<keyword evidence="5" id="KW-0819">tRNA processing</keyword>
<dbReference type="FunFam" id="3.30.310.50:FF:000005">
    <property type="entry name" value="L antigen family member 3"/>
    <property type="match status" value="1"/>
</dbReference>
<dbReference type="Ensembl" id="ENSSSCT00015088999.1">
    <property type="protein sequence ID" value="ENSSSCP00015036306.1"/>
    <property type="gene ID" value="ENSSSCG00015066491.1"/>
</dbReference>
<evidence type="ECO:0000256" key="1">
    <source>
        <dbReference type="ARBA" id="ARBA00004123"/>
    </source>
</evidence>
<evidence type="ECO:0000313" key="12">
    <source>
        <dbReference type="Proteomes" id="UP000694726"/>
    </source>
</evidence>
<evidence type="ECO:0000256" key="10">
    <source>
        <dbReference type="SAM" id="MobiDB-lite"/>
    </source>
</evidence>
<accession>A0A8D0PLT0</accession>
<dbReference type="Gene3D" id="3.30.310.50">
    <property type="entry name" value="Alpha-D-phosphohexomutase, C-terminal domain"/>
    <property type="match status" value="1"/>
</dbReference>
<keyword evidence="6" id="KW-0539">Nucleus</keyword>
<sequence>MSTQPPFPWTPPPARDAEGIGYSSLCSPIRSHWWSAAAMQAADAARPGHITQSSTAGGPEGPGCRGGPGGPSSPRGDGCVAADAAEGVLPVAPGRHPSAAGGESASTAKRPGSRPLVFTLSVPFPSSLEAEIARGSLAPDAEPHRGAAGKKLSVSASVLAVHWRAEDSRLLRISILNFLDQLSLAIRTMQRFGPPVIR</sequence>
<feature type="compositionally biased region" description="Pro residues" evidence="10">
    <location>
        <begin position="1"/>
        <end position="14"/>
    </location>
</feature>
<feature type="compositionally biased region" description="Gly residues" evidence="10">
    <location>
        <begin position="58"/>
        <end position="70"/>
    </location>
</feature>
<evidence type="ECO:0000313" key="11">
    <source>
        <dbReference type="Ensembl" id="ENSSSCP00015036306.1"/>
    </source>
</evidence>
<dbReference type="InterPro" id="IPR015419">
    <property type="entry name" value="CTAG/Pcc1"/>
</dbReference>
<feature type="region of interest" description="Disordered" evidence="10">
    <location>
        <begin position="44"/>
        <end position="112"/>
    </location>
</feature>
<dbReference type="GO" id="GO:0005737">
    <property type="term" value="C:cytoplasm"/>
    <property type="evidence" value="ECO:0007669"/>
    <property type="project" value="UniProtKB-SubCell"/>
</dbReference>
<protein>
    <recommendedName>
        <fullName evidence="9">L antigen family member 3</fullName>
    </recommendedName>
</protein>
<proteinExistence type="inferred from homology"/>
<dbReference type="PANTHER" id="PTHR31283:SF19">
    <property type="entry name" value="EKC_KEOPS COMPLEX SUBUNIT LAGE3"/>
    <property type="match status" value="1"/>
</dbReference>
<dbReference type="AlphaFoldDB" id="A0A8D0PLT0"/>
<evidence type="ECO:0000256" key="4">
    <source>
        <dbReference type="ARBA" id="ARBA00022490"/>
    </source>
</evidence>
<dbReference type="PANTHER" id="PTHR31283">
    <property type="entry name" value="EKC/KEOPS COMPLEX SUBUNIT PCC1 FAMILY MEMBER"/>
    <property type="match status" value="1"/>
</dbReference>
<keyword evidence="4" id="KW-0963">Cytoplasm</keyword>
<dbReference type="GO" id="GO:0008033">
    <property type="term" value="P:tRNA processing"/>
    <property type="evidence" value="ECO:0007669"/>
    <property type="project" value="UniProtKB-KW"/>
</dbReference>
<feature type="region of interest" description="Disordered" evidence="10">
    <location>
        <begin position="1"/>
        <end position="22"/>
    </location>
</feature>
<evidence type="ECO:0000256" key="6">
    <source>
        <dbReference type="ARBA" id="ARBA00023242"/>
    </source>
</evidence>
<evidence type="ECO:0000256" key="5">
    <source>
        <dbReference type="ARBA" id="ARBA00022694"/>
    </source>
</evidence>
<comment type="function">
    <text evidence="7">Component of the EKC/KEOPS complex that is required for the formation of a threonylcarbamoyl group on adenosine at position 37 (t(6)A37) in tRNAs that read codons beginning with adenine. The complex is probably involved in the transfer of the threonylcarbamoyl moiety of threonylcarbamoyl-AMP (TC-AMP) to the N6 group of A37. LAGE3 functions as a dimerization module for the complex.</text>
</comment>
<evidence type="ECO:0000256" key="2">
    <source>
        <dbReference type="ARBA" id="ARBA00004496"/>
    </source>
</evidence>
<comment type="subcellular location">
    <subcellularLocation>
        <location evidence="2">Cytoplasm</location>
    </subcellularLocation>
    <subcellularLocation>
        <location evidence="1">Nucleus</location>
    </subcellularLocation>
</comment>
<evidence type="ECO:0000256" key="3">
    <source>
        <dbReference type="ARBA" id="ARBA00007073"/>
    </source>
</evidence>
<evidence type="ECO:0000256" key="7">
    <source>
        <dbReference type="ARBA" id="ARBA00053047"/>
    </source>
</evidence>
<name>A0A8D0PLT0_PIG</name>
<dbReference type="GO" id="GO:0005634">
    <property type="term" value="C:nucleus"/>
    <property type="evidence" value="ECO:0007669"/>
    <property type="project" value="UniProtKB-SubCell"/>
</dbReference>
<organism evidence="11 12">
    <name type="scientific">Sus scrofa</name>
    <name type="common">Pig</name>
    <dbReference type="NCBI Taxonomy" id="9823"/>
    <lineage>
        <taxon>Eukaryota</taxon>
        <taxon>Metazoa</taxon>
        <taxon>Chordata</taxon>
        <taxon>Craniata</taxon>
        <taxon>Vertebrata</taxon>
        <taxon>Euteleostomi</taxon>
        <taxon>Mammalia</taxon>
        <taxon>Eutheria</taxon>
        <taxon>Laurasiatheria</taxon>
        <taxon>Artiodactyla</taxon>
        <taxon>Suina</taxon>
        <taxon>Suidae</taxon>
        <taxon>Sus</taxon>
    </lineage>
</organism>